<evidence type="ECO:0000256" key="2">
    <source>
        <dbReference type="SAM" id="Coils"/>
    </source>
</evidence>
<dbReference type="GO" id="GO:0003677">
    <property type="term" value="F:DNA binding"/>
    <property type="evidence" value="ECO:0007669"/>
    <property type="project" value="InterPro"/>
</dbReference>
<dbReference type="SUPFAM" id="SSF46689">
    <property type="entry name" value="Homeodomain-like"/>
    <property type="match status" value="1"/>
</dbReference>
<proteinExistence type="inferred from homology"/>
<dbReference type="Proteomes" id="UP000242502">
    <property type="component" value="Unassembled WGS sequence"/>
</dbReference>
<sequence>MTRKRQPYKTYTKEFTLEALRLMNESDRPASEVATELGIRRNQLYKWKEQLESKGDVAFSSKKGRPLKENQSEVTTLQQENDRLREEIDILKKAAVYFAKELK</sequence>
<evidence type="ECO:0000313" key="4">
    <source>
        <dbReference type="Proteomes" id="UP000242502"/>
    </source>
</evidence>
<dbReference type="GO" id="GO:0004803">
    <property type="term" value="F:transposase activity"/>
    <property type="evidence" value="ECO:0007669"/>
    <property type="project" value="InterPro"/>
</dbReference>
<feature type="coiled-coil region" evidence="2">
    <location>
        <begin position="67"/>
        <end position="94"/>
    </location>
</feature>
<organism evidence="3 4">
    <name type="scientific">Candidatus Endobugula sertula</name>
    <name type="common">Bugula neritina bacterial symbiont</name>
    <dbReference type="NCBI Taxonomy" id="62101"/>
    <lineage>
        <taxon>Bacteria</taxon>
        <taxon>Pseudomonadati</taxon>
        <taxon>Pseudomonadota</taxon>
        <taxon>Gammaproteobacteria</taxon>
        <taxon>Cellvibrionales</taxon>
        <taxon>Cellvibrionaceae</taxon>
        <taxon>Candidatus Endobugula</taxon>
    </lineage>
</organism>
<dbReference type="InterPro" id="IPR009057">
    <property type="entry name" value="Homeodomain-like_sf"/>
</dbReference>
<protein>
    <submittedName>
        <fullName evidence="3">Transposase</fullName>
    </submittedName>
</protein>
<gene>
    <name evidence="3" type="ORF">AB835_05460</name>
</gene>
<evidence type="ECO:0000313" key="3">
    <source>
        <dbReference type="EMBL" id="ODS24071.1"/>
    </source>
</evidence>
<name>A0A1D2QR64_9GAMM</name>
<dbReference type="InterPro" id="IPR002514">
    <property type="entry name" value="Transposase_8"/>
</dbReference>
<reference evidence="3 4" key="1">
    <citation type="journal article" date="2016" name="Appl. Environ. Microbiol.">
        <title>Lack of Overt Genome Reduction in the Bryostatin-Producing Bryozoan Symbiont "Candidatus Endobugula sertula".</title>
        <authorList>
            <person name="Miller I.J."/>
            <person name="Vanee N."/>
            <person name="Fong S.S."/>
            <person name="Lim-Fong G.E."/>
            <person name="Kwan J.C."/>
        </authorList>
    </citation>
    <scope>NUCLEOTIDE SEQUENCE [LARGE SCALE GENOMIC DNA]</scope>
    <source>
        <strain evidence="3">AB1-4</strain>
    </source>
</reference>
<comment type="caution">
    <text evidence="3">The sequence shown here is derived from an EMBL/GenBank/DDBJ whole genome shotgun (WGS) entry which is preliminary data.</text>
</comment>
<dbReference type="Pfam" id="PF01527">
    <property type="entry name" value="HTH_Tnp_1"/>
    <property type="match status" value="1"/>
</dbReference>
<comment type="similarity">
    <text evidence="1">Belongs to the transposase 8 family.</text>
</comment>
<accession>A0A1D2QR64</accession>
<dbReference type="Gene3D" id="1.10.10.60">
    <property type="entry name" value="Homeodomain-like"/>
    <property type="match status" value="1"/>
</dbReference>
<dbReference type="STRING" id="62101.AB835_05460"/>
<evidence type="ECO:0000256" key="1">
    <source>
        <dbReference type="ARBA" id="ARBA00009964"/>
    </source>
</evidence>
<keyword evidence="2" id="KW-0175">Coiled coil</keyword>
<dbReference type="EMBL" id="MDLC01000014">
    <property type="protein sequence ID" value="ODS24071.1"/>
    <property type="molecule type" value="Genomic_DNA"/>
</dbReference>
<dbReference type="GO" id="GO:0006313">
    <property type="term" value="P:DNA transposition"/>
    <property type="evidence" value="ECO:0007669"/>
    <property type="project" value="InterPro"/>
</dbReference>
<dbReference type="AlphaFoldDB" id="A0A1D2QR64"/>